<gene>
    <name evidence="2" type="ORF">QEH59_08190</name>
</gene>
<dbReference type="Proteomes" id="UP001243717">
    <property type="component" value="Unassembled WGS sequence"/>
</dbReference>
<sequence length="372" mass="41834">MDTIKRLVCIACFCVFAQQLFAHGPAQTSVRMDVYEDRAEVRVDVTMPDLMKMAGDALAAEIESAPRNLREFAIEYQGEVQKHFKLIDDSNEVLLPTNVWAQLPNFSDQSVQNLGIDQQRIEVVLAYALDTPPASLAVMFDIGQDHHGEPAYADCILRQRGEMIMLPAKVGPGFPIQFAFVWDEPLQPIHKLSSLEQASIGWENRPVVSYLQQDGARVRWSVIGPLSAWGESAYDYSRMSDHKLAQVLAAGFAIHEPTQALKRSNVAVARFPLSTFDYRRGRHVARGQPDATLVRLDMTFSMDAEAQWLEAACLRFPDLSPRLFLSAWLEGRGETFEVMHAVADSFRWEPASNNQLSRHVDSESRNDADLLN</sequence>
<dbReference type="EMBL" id="JARXIC010000011">
    <property type="protein sequence ID" value="MDQ8194402.1"/>
    <property type="molecule type" value="Genomic_DNA"/>
</dbReference>
<evidence type="ECO:0000313" key="2">
    <source>
        <dbReference type="EMBL" id="MDQ8194402.1"/>
    </source>
</evidence>
<proteinExistence type="predicted"/>
<evidence type="ECO:0000313" key="3">
    <source>
        <dbReference type="Proteomes" id="UP001243717"/>
    </source>
</evidence>
<dbReference type="RefSeq" id="WP_308984877.1">
    <property type="nucleotide sequence ID" value="NZ_JARXIC010000011.1"/>
</dbReference>
<evidence type="ECO:0000256" key="1">
    <source>
        <dbReference type="SAM" id="SignalP"/>
    </source>
</evidence>
<evidence type="ECO:0008006" key="4">
    <source>
        <dbReference type="Google" id="ProtNLM"/>
    </source>
</evidence>
<protein>
    <recommendedName>
        <fullName evidence="4">DUF2066 domain-containing protein</fullName>
    </recommendedName>
</protein>
<keyword evidence="3" id="KW-1185">Reference proteome</keyword>
<feature type="chain" id="PRO_5045647861" description="DUF2066 domain-containing protein" evidence="1">
    <location>
        <begin position="23"/>
        <end position="372"/>
    </location>
</feature>
<comment type="caution">
    <text evidence="2">The sequence shown here is derived from an EMBL/GenBank/DDBJ whole genome shotgun (WGS) entry which is preliminary data.</text>
</comment>
<name>A0ABU1AHV5_9BACT</name>
<keyword evidence="1" id="KW-0732">Signal</keyword>
<reference evidence="2 3" key="1">
    <citation type="submission" date="2023-04" db="EMBL/GenBank/DDBJ databases">
        <title>A novel bacteria isolated from coastal sediment.</title>
        <authorList>
            <person name="Liu X.-J."/>
            <person name="Du Z.-J."/>
        </authorList>
    </citation>
    <scope>NUCLEOTIDE SEQUENCE [LARGE SCALE GENOMIC DNA]</scope>
    <source>
        <strain evidence="2 3">SDUM461004</strain>
    </source>
</reference>
<organism evidence="2 3">
    <name type="scientific">Thalassobacterium sedimentorum</name>
    <dbReference type="NCBI Taxonomy" id="3041258"/>
    <lineage>
        <taxon>Bacteria</taxon>
        <taxon>Pseudomonadati</taxon>
        <taxon>Verrucomicrobiota</taxon>
        <taxon>Opitutia</taxon>
        <taxon>Puniceicoccales</taxon>
        <taxon>Coraliomargaritaceae</taxon>
        <taxon>Thalassobacterium</taxon>
    </lineage>
</organism>
<feature type="signal peptide" evidence="1">
    <location>
        <begin position="1"/>
        <end position="22"/>
    </location>
</feature>
<accession>A0ABU1AHV5</accession>